<keyword evidence="7" id="KW-1185">Reference proteome</keyword>
<dbReference type="Gene3D" id="2.102.10.10">
    <property type="entry name" value="Rieske [2Fe-2S] iron-sulphur domain"/>
    <property type="match status" value="1"/>
</dbReference>
<evidence type="ECO:0000256" key="3">
    <source>
        <dbReference type="ARBA" id="ARBA00023004"/>
    </source>
</evidence>
<evidence type="ECO:0000256" key="1">
    <source>
        <dbReference type="ARBA" id="ARBA00022714"/>
    </source>
</evidence>
<evidence type="ECO:0000256" key="4">
    <source>
        <dbReference type="ARBA" id="ARBA00023014"/>
    </source>
</evidence>
<dbReference type="RefSeq" id="WP_169602457.1">
    <property type="nucleotide sequence ID" value="NZ_CP046565.1"/>
</dbReference>
<evidence type="ECO:0000313" key="7">
    <source>
        <dbReference type="Proteomes" id="UP000503004"/>
    </source>
</evidence>
<dbReference type="Pfam" id="PF00355">
    <property type="entry name" value="Rieske"/>
    <property type="match status" value="1"/>
</dbReference>
<dbReference type="GO" id="GO:0051537">
    <property type="term" value="F:2 iron, 2 sulfur cluster binding"/>
    <property type="evidence" value="ECO:0007669"/>
    <property type="project" value="UniProtKB-KW"/>
</dbReference>
<sequence>MYTKACDESELREGKYEVVAVNRTLMLVVWPTGAQPRAFQGMCPHAREPLADARFDGKTLTCAHHDWEFDSNGNCIKGKHCTLAEYPLKIENGEVLIDTDGVSANYLNLN</sequence>
<keyword evidence="2" id="KW-0479">Metal-binding</keyword>
<dbReference type="InterPro" id="IPR017941">
    <property type="entry name" value="Rieske_2Fe-2S"/>
</dbReference>
<reference evidence="7" key="1">
    <citation type="submission" date="2019-12" db="EMBL/GenBank/DDBJ databases">
        <authorList>
            <person name="Awala S.I."/>
            <person name="Rhee S.K."/>
        </authorList>
    </citation>
    <scope>NUCLEOTIDE SEQUENCE [LARGE SCALE GENOMIC DNA]</scope>
    <source>
        <strain evidence="7">IM1</strain>
    </source>
</reference>
<dbReference type="Proteomes" id="UP000503004">
    <property type="component" value="Chromosome"/>
</dbReference>
<dbReference type="PROSITE" id="PS51296">
    <property type="entry name" value="RIESKE"/>
    <property type="match status" value="1"/>
</dbReference>
<evidence type="ECO:0000313" key="6">
    <source>
        <dbReference type="EMBL" id="QJD29188.1"/>
    </source>
</evidence>
<organism evidence="6 7">
    <name type="scientific">Methylococcus geothermalis</name>
    <dbReference type="NCBI Taxonomy" id="2681310"/>
    <lineage>
        <taxon>Bacteria</taxon>
        <taxon>Pseudomonadati</taxon>
        <taxon>Pseudomonadota</taxon>
        <taxon>Gammaproteobacteria</taxon>
        <taxon>Methylococcales</taxon>
        <taxon>Methylococcaceae</taxon>
        <taxon>Methylococcus</taxon>
    </lineage>
</organism>
<evidence type="ECO:0000259" key="5">
    <source>
        <dbReference type="PROSITE" id="PS51296"/>
    </source>
</evidence>
<protein>
    <submittedName>
        <fullName evidence="6">Rieske 2Fe-2S domain-containing protein</fullName>
    </submittedName>
</protein>
<dbReference type="GO" id="GO:0046872">
    <property type="term" value="F:metal ion binding"/>
    <property type="evidence" value="ECO:0007669"/>
    <property type="project" value="UniProtKB-KW"/>
</dbReference>
<dbReference type="SUPFAM" id="SSF50022">
    <property type="entry name" value="ISP domain"/>
    <property type="match status" value="1"/>
</dbReference>
<feature type="domain" description="Rieske" evidence="5">
    <location>
        <begin position="3"/>
        <end position="97"/>
    </location>
</feature>
<accession>A0A858Q5Q8</accession>
<proteinExistence type="predicted"/>
<dbReference type="KEGG" id="metu:GNH96_03875"/>
<dbReference type="AlphaFoldDB" id="A0A858Q5Q8"/>
<dbReference type="EMBL" id="CP046565">
    <property type="protein sequence ID" value="QJD29188.1"/>
    <property type="molecule type" value="Genomic_DNA"/>
</dbReference>
<keyword evidence="4" id="KW-0411">Iron-sulfur</keyword>
<dbReference type="CDD" id="cd03474">
    <property type="entry name" value="Rieske_T4moC"/>
    <property type="match status" value="1"/>
</dbReference>
<evidence type="ECO:0000256" key="2">
    <source>
        <dbReference type="ARBA" id="ARBA00022723"/>
    </source>
</evidence>
<gene>
    <name evidence="6" type="ORF">GNH96_03875</name>
</gene>
<dbReference type="InterPro" id="IPR036922">
    <property type="entry name" value="Rieske_2Fe-2S_sf"/>
</dbReference>
<name>A0A858Q5Q8_9GAMM</name>
<keyword evidence="3" id="KW-0408">Iron</keyword>
<keyword evidence="1" id="KW-0001">2Fe-2S</keyword>